<gene>
    <name evidence="9" type="ORF">CLV47_10941</name>
</gene>
<feature type="domain" description="ABC3 transporter permease C-terminal" evidence="8">
    <location>
        <begin position="526"/>
        <end position="641"/>
    </location>
</feature>
<evidence type="ECO:0000256" key="3">
    <source>
        <dbReference type="ARBA" id="ARBA00022692"/>
    </source>
</evidence>
<evidence type="ECO:0000256" key="6">
    <source>
        <dbReference type="ARBA" id="ARBA00038076"/>
    </source>
</evidence>
<evidence type="ECO:0000256" key="7">
    <source>
        <dbReference type="SAM" id="Phobius"/>
    </source>
</evidence>
<evidence type="ECO:0000256" key="5">
    <source>
        <dbReference type="ARBA" id="ARBA00023136"/>
    </source>
</evidence>
<dbReference type="EMBL" id="PVUE01000009">
    <property type="protein sequence ID" value="PRZ41494.1"/>
    <property type="molecule type" value="Genomic_DNA"/>
</dbReference>
<comment type="subcellular location">
    <subcellularLocation>
        <location evidence="1">Cell membrane</location>
        <topology evidence="1">Multi-pass membrane protein</topology>
    </subcellularLocation>
</comment>
<dbReference type="RefSeq" id="WP_106349253.1">
    <property type="nucleotide sequence ID" value="NZ_PVUE01000009.1"/>
</dbReference>
<comment type="similarity">
    <text evidence="6">Belongs to the ABC-4 integral membrane protein family.</text>
</comment>
<dbReference type="InterPro" id="IPR050250">
    <property type="entry name" value="Macrolide_Exporter_MacB"/>
</dbReference>
<dbReference type="PANTHER" id="PTHR30572:SF4">
    <property type="entry name" value="ABC TRANSPORTER PERMEASE YTRF"/>
    <property type="match status" value="1"/>
</dbReference>
<name>A0A2T0ZYY0_9ACTN</name>
<feature type="domain" description="ABC3 transporter permease C-terminal" evidence="8">
    <location>
        <begin position="257"/>
        <end position="372"/>
    </location>
</feature>
<reference evidence="9 10" key="1">
    <citation type="submission" date="2018-03" db="EMBL/GenBank/DDBJ databases">
        <title>Genomic Encyclopedia of Archaeal and Bacterial Type Strains, Phase II (KMG-II): from individual species to whole genera.</title>
        <authorList>
            <person name="Goeker M."/>
        </authorList>
    </citation>
    <scope>NUCLEOTIDE SEQUENCE [LARGE SCALE GENOMIC DNA]</scope>
    <source>
        <strain evidence="9 10">DSM 100065</strain>
    </source>
</reference>
<evidence type="ECO:0000259" key="8">
    <source>
        <dbReference type="Pfam" id="PF02687"/>
    </source>
</evidence>
<keyword evidence="3 7" id="KW-0812">Transmembrane</keyword>
<keyword evidence="2" id="KW-1003">Cell membrane</keyword>
<dbReference type="PANTHER" id="PTHR30572">
    <property type="entry name" value="MEMBRANE COMPONENT OF TRANSPORTER-RELATED"/>
    <property type="match status" value="1"/>
</dbReference>
<evidence type="ECO:0000313" key="9">
    <source>
        <dbReference type="EMBL" id="PRZ41494.1"/>
    </source>
</evidence>
<organism evidence="9 10">
    <name type="scientific">Antricoccus suffuscus</name>
    <dbReference type="NCBI Taxonomy" id="1629062"/>
    <lineage>
        <taxon>Bacteria</taxon>
        <taxon>Bacillati</taxon>
        <taxon>Actinomycetota</taxon>
        <taxon>Actinomycetes</taxon>
        <taxon>Geodermatophilales</taxon>
        <taxon>Antricoccaceae</taxon>
        <taxon>Antricoccus</taxon>
    </lineage>
</organism>
<evidence type="ECO:0000256" key="2">
    <source>
        <dbReference type="ARBA" id="ARBA00022475"/>
    </source>
</evidence>
<feature type="transmembrane region" description="Helical" evidence="7">
    <location>
        <begin position="605"/>
        <end position="630"/>
    </location>
</feature>
<accession>A0A2T0ZYY0</accession>
<feature type="transmembrane region" description="Helical" evidence="7">
    <location>
        <begin position="419"/>
        <end position="440"/>
    </location>
</feature>
<dbReference type="OrthoDB" id="9780560at2"/>
<dbReference type="GO" id="GO:0022857">
    <property type="term" value="F:transmembrane transporter activity"/>
    <property type="evidence" value="ECO:0007669"/>
    <property type="project" value="TreeGrafter"/>
</dbReference>
<keyword evidence="5 7" id="KW-0472">Membrane</keyword>
<keyword evidence="10" id="KW-1185">Reference proteome</keyword>
<feature type="transmembrane region" description="Helical" evidence="7">
    <location>
        <begin position="569"/>
        <end position="593"/>
    </location>
</feature>
<evidence type="ECO:0000256" key="1">
    <source>
        <dbReference type="ARBA" id="ARBA00004651"/>
    </source>
</evidence>
<proteinExistence type="inferred from homology"/>
<dbReference type="GO" id="GO:0005886">
    <property type="term" value="C:plasma membrane"/>
    <property type="evidence" value="ECO:0007669"/>
    <property type="project" value="UniProtKB-SubCell"/>
</dbReference>
<evidence type="ECO:0000256" key="4">
    <source>
        <dbReference type="ARBA" id="ARBA00022989"/>
    </source>
</evidence>
<keyword evidence="4 7" id="KW-1133">Transmembrane helix</keyword>
<feature type="transmembrane region" description="Helical" evidence="7">
    <location>
        <begin position="254"/>
        <end position="279"/>
    </location>
</feature>
<evidence type="ECO:0000313" key="10">
    <source>
        <dbReference type="Proteomes" id="UP000237752"/>
    </source>
</evidence>
<dbReference type="AlphaFoldDB" id="A0A2T0ZYY0"/>
<feature type="transmembrane region" description="Helical" evidence="7">
    <location>
        <begin position="519"/>
        <end position="548"/>
    </location>
</feature>
<protein>
    <submittedName>
        <fullName evidence="9">MacB-like protein</fullName>
    </submittedName>
</protein>
<feature type="transmembrane region" description="Helical" evidence="7">
    <location>
        <begin position="308"/>
        <end position="332"/>
    </location>
</feature>
<dbReference type="Pfam" id="PF02687">
    <property type="entry name" value="FtsX"/>
    <property type="match status" value="2"/>
</dbReference>
<sequence>MSMLKTAWAELKHRPTRLVAVLVAIAIGTAFASAAAVFGSTAGAAIERAVAQPLAPADVVVSMETDDPAAVDKAGQALRDDPSVSASAMIGLGFFDIVDDSAATMRVESDPGAASLRTTELSAGAWPKDAAQVTLDPGTAKARGLHVGDQFAIKPYGEGAAPITLKVVGITKADSGLLAADRGTSYVTAAFFLDNHELTTTKYIAQLADGASADAAVTHLKTQLGSDATVVTGDTARQDAVQQASGGTTVISTILGVFAAIALAVAAIVIANTFTILLTQRRQQIALQRLVGATSAQVRRQVLIEATAIGVVGSVLGTGLGVGIAVIGAHLTGLTDAGIRLSPLGLGFALVVGVVVTVLAALAPSARIMGIAPIAALRPVEASVGGKQLSTTRKVVSFVLTILGLVPLLLGAWTGQLVIATGGGIVTVIGILLGAQLIVAPMTRLLGGPFRASGTPGKMAVANVLRHPARATSTATALIVGVGLIVTLQVAAASARATVLQQVDMSGDERKSLSSVLDVMTTVASSMLAVAAVIAVVGIANTLALSVIERTRESGLMRALGLQRSQMRGMLMAEGLLLALVGTTIGVVLGIGFGLAGAASAVQELGLVVAIPWLQMGVVVVLALAGGVLASVMPARKAARVAPVTALATA</sequence>
<comment type="caution">
    <text evidence="9">The sequence shown here is derived from an EMBL/GenBank/DDBJ whole genome shotgun (WGS) entry which is preliminary data.</text>
</comment>
<feature type="transmembrane region" description="Helical" evidence="7">
    <location>
        <begin position="475"/>
        <end position="499"/>
    </location>
</feature>
<feature type="transmembrane region" description="Helical" evidence="7">
    <location>
        <begin position="344"/>
        <end position="363"/>
    </location>
</feature>
<dbReference type="InterPro" id="IPR003838">
    <property type="entry name" value="ABC3_permease_C"/>
</dbReference>
<dbReference type="Proteomes" id="UP000237752">
    <property type="component" value="Unassembled WGS sequence"/>
</dbReference>
<feature type="transmembrane region" description="Helical" evidence="7">
    <location>
        <begin position="395"/>
        <end position="413"/>
    </location>
</feature>